<dbReference type="Proteomes" id="UP000067626">
    <property type="component" value="Chromosome"/>
</dbReference>
<dbReference type="KEGG" id="ccro:CMC5_006310"/>
<name>A0A0K1E6L6_CHOCO</name>
<dbReference type="STRING" id="52.CMC5_006310"/>
<evidence type="ECO:0000256" key="1">
    <source>
        <dbReference type="SAM" id="MobiDB-lite"/>
    </source>
</evidence>
<dbReference type="PROSITE" id="PS51257">
    <property type="entry name" value="PROKAR_LIPOPROTEIN"/>
    <property type="match status" value="1"/>
</dbReference>
<evidence type="ECO:0000313" key="2">
    <source>
        <dbReference type="EMBL" id="AKT36515.1"/>
    </source>
</evidence>
<organism evidence="2 3">
    <name type="scientific">Chondromyces crocatus</name>
    <dbReference type="NCBI Taxonomy" id="52"/>
    <lineage>
        <taxon>Bacteria</taxon>
        <taxon>Pseudomonadati</taxon>
        <taxon>Myxococcota</taxon>
        <taxon>Polyangia</taxon>
        <taxon>Polyangiales</taxon>
        <taxon>Polyangiaceae</taxon>
        <taxon>Chondromyces</taxon>
    </lineage>
</organism>
<keyword evidence="3" id="KW-1185">Reference proteome</keyword>
<protein>
    <submittedName>
        <fullName evidence="2">Uncharacterized protein</fullName>
    </submittedName>
</protein>
<evidence type="ECO:0000313" key="3">
    <source>
        <dbReference type="Proteomes" id="UP000067626"/>
    </source>
</evidence>
<proteinExistence type="predicted"/>
<feature type="compositionally biased region" description="Low complexity" evidence="1">
    <location>
        <begin position="46"/>
        <end position="67"/>
    </location>
</feature>
<sequence length="258" mass="27647">MHRSPSGSFSTPLPSSFVLGCAGLIAASLLIFGAVGIRALASSEPEAEAVSEPSETPALTTSTTSAPQVAPSPPSERSAVREVRAKLQRDLETGKFPAFVADVEELLQLDPDAGADRKLRSAIIDVLMVITAGRGEHADRLFDLIENRMGTHGIDLLYQLVIAHGGSRASVRAAALLADPAIRARGTPAMRVAYDLRMASCAQKSQHFSRVREDGDTRSLQQLELLKNPCSRRNTCCLHAKDPELLSAIDALRTRAQN</sequence>
<reference evidence="2 3" key="1">
    <citation type="submission" date="2015-07" db="EMBL/GenBank/DDBJ databases">
        <title>Genome analysis of myxobacterium Chondromyces crocatus Cm c5 reveals a high potential for natural compound synthesis and the genetic basis for the loss of fruiting body formation.</title>
        <authorList>
            <person name="Zaburannyi N."/>
            <person name="Bunk B."/>
            <person name="Maier J."/>
            <person name="Overmann J."/>
            <person name="Mueller R."/>
        </authorList>
    </citation>
    <scope>NUCLEOTIDE SEQUENCE [LARGE SCALE GENOMIC DNA]</scope>
    <source>
        <strain evidence="2 3">Cm c5</strain>
    </source>
</reference>
<feature type="region of interest" description="Disordered" evidence="1">
    <location>
        <begin position="46"/>
        <end position="80"/>
    </location>
</feature>
<dbReference type="EMBL" id="CP012159">
    <property type="protein sequence ID" value="AKT36515.1"/>
    <property type="molecule type" value="Genomic_DNA"/>
</dbReference>
<gene>
    <name evidence="2" type="ORF">CMC5_006310</name>
</gene>
<dbReference type="RefSeq" id="WP_156338109.1">
    <property type="nucleotide sequence ID" value="NZ_CP012159.1"/>
</dbReference>
<dbReference type="OrthoDB" id="5515056at2"/>
<dbReference type="AlphaFoldDB" id="A0A0K1E6L6"/>
<accession>A0A0K1E6L6</accession>